<gene>
    <name evidence="2" type="ORF">CYL18_15575</name>
</gene>
<comment type="caution">
    <text evidence="2">The sequence shown here is derived from an EMBL/GenBank/DDBJ whole genome shotgun (WGS) entry which is preliminary data.</text>
</comment>
<keyword evidence="1" id="KW-1133">Transmembrane helix</keyword>
<reference evidence="2 3" key="1">
    <citation type="submission" date="2017-12" db="EMBL/GenBank/DDBJ databases">
        <title>Taxonomic description and draft genome of Pradoshia cofamensis Gen. nov., sp. nov., a thermotolerant bacillale isolated from anterior gut of earthworm Eisenia fetida.</title>
        <authorList>
            <person name="Saha T."/>
            <person name="Chakraborty R."/>
        </authorList>
    </citation>
    <scope>NUCLEOTIDE SEQUENCE [LARGE SCALE GENOMIC DNA]</scope>
    <source>
        <strain evidence="2 3">EAG3</strain>
    </source>
</reference>
<feature type="transmembrane region" description="Helical" evidence="1">
    <location>
        <begin position="38"/>
        <end position="57"/>
    </location>
</feature>
<proteinExistence type="predicted"/>
<evidence type="ECO:0000313" key="3">
    <source>
        <dbReference type="Proteomes" id="UP000239663"/>
    </source>
</evidence>
<dbReference type="Proteomes" id="UP000239663">
    <property type="component" value="Unassembled WGS sequence"/>
</dbReference>
<name>A0A2S7MWY0_9BACI</name>
<organism evidence="2 3">
    <name type="scientific">Pradoshia eiseniae</name>
    <dbReference type="NCBI Taxonomy" id="2064768"/>
    <lineage>
        <taxon>Bacteria</taxon>
        <taxon>Bacillati</taxon>
        <taxon>Bacillota</taxon>
        <taxon>Bacilli</taxon>
        <taxon>Bacillales</taxon>
        <taxon>Bacillaceae</taxon>
        <taxon>Pradoshia</taxon>
    </lineage>
</organism>
<keyword evidence="1" id="KW-0472">Membrane</keyword>
<feature type="transmembrane region" description="Helical" evidence="1">
    <location>
        <begin position="15"/>
        <end position="32"/>
    </location>
</feature>
<evidence type="ECO:0000256" key="1">
    <source>
        <dbReference type="SAM" id="Phobius"/>
    </source>
</evidence>
<accession>A0A2S7MWY0</accession>
<sequence>MKKNNLLSKWKERQAKYGALLISFSCLCTVIISWGNNWVLTSILGLGVLICGSLGIFDIRRAIKR</sequence>
<keyword evidence="3" id="KW-1185">Reference proteome</keyword>
<dbReference type="EMBL" id="PKOZ01000012">
    <property type="protein sequence ID" value="PQD94284.1"/>
    <property type="molecule type" value="Genomic_DNA"/>
</dbReference>
<protein>
    <submittedName>
        <fullName evidence="2">Uncharacterized protein</fullName>
    </submittedName>
</protein>
<keyword evidence="1" id="KW-0812">Transmembrane</keyword>
<evidence type="ECO:0000313" key="2">
    <source>
        <dbReference type="EMBL" id="PQD94284.1"/>
    </source>
</evidence>
<dbReference type="AlphaFoldDB" id="A0A2S7MWY0"/>